<name>A0A431U9A2_9BACT</name>
<keyword evidence="2" id="KW-1185">Reference proteome</keyword>
<evidence type="ECO:0000313" key="1">
    <source>
        <dbReference type="EMBL" id="RTQ53432.1"/>
    </source>
</evidence>
<reference evidence="1 2" key="1">
    <citation type="submission" date="2018-12" db="EMBL/GenBank/DDBJ databases">
        <title>Hymenobacter gummosus sp. nov., isolated from a spring.</title>
        <authorList>
            <person name="Nie L."/>
        </authorList>
    </citation>
    <scope>NUCLEOTIDE SEQUENCE [LARGE SCALE GENOMIC DNA]</scope>
    <source>
        <strain evidence="1 2">KCTC 52166</strain>
    </source>
</reference>
<protein>
    <submittedName>
        <fullName evidence="1">Uncharacterized protein</fullName>
    </submittedName>
</protein>
<dbReference type="Proteomes" id="UP000282184">
    <property type="component" value="Unassembled WGS sequence"/>
</dbReference>
<comment type="caution">
    <text evidence="1">The sequence shown here is derived from an EMBL/GenBank/DDBJ whole genome shotgun (WGS) entry which is preliminary data.</text>
</comment>
<dbReference type="EMBL" id="RXOF01000001">
    <property type="protein sequence ID" value="RTQ53432.1"/>
    <property type="molecule type" value="Genomic_DNA"/>
</dbReference>
<dbReference type="AlphaFoldDB" id="A0A431U9A2"/>
<proteinExistence type="predicted"/>
<evidence type="ECO:0000313" key="2">
    <source>
        <dbReference type="Proteomes" id="UP000282184"/>
    </source>
</evidence>
<organism evidence="1 2">
    <name type="scientific">Hymenobacter gummosus</name>
    <dbReference type="NCBI Taxonomy" id="1776032"/>
    <lineage>
        <taxon>Bacteria</taxon>
        <taxon>Pseudomonadati</taxon>
        <taxon>Bacteroidota</taxon>
        <taxon>Cytophagia</taxon>
        <taxon>Cytophagales</taxon>
        <taxon>Hymenobacteraceae</taxon>
        <taxon>Hymenobacter</taxon>
    </lineage>
</organism>
<accession>A0A431U9A2</accession>
<sequence>MELQPDGTYTQAAEEAWDKPLLARLEHGGEPHAFGHEYTVPSVAYALPLLDYQAAALPSTARRQKLMRYVHQLVMQRVRALAAAWATDDPVERTAALRALQAASHWQPLLDERVPVGGTANAKIVLLEFLRTKALFAHLGSESWHTVLAAVLEVQPDTVARYLGTRDPASAHFIYGPKELGWARQVLEEAGLSTAQVVELDQVAARQVRRRPGK</sequence>
<gene>
    <name evidence="1" type="ORF">EJV47_01445</name>
</gene>